<name>A0A1I0A5C5_9RHOB</name>
<feature type="transmembrane region" description="Helical" evidence="1">
    <location>
        <begin position="12"/>
        <end position="34"/>
    </location>
</feature>
<keyword evidence="1" id="KW-0812">Transmembrane</keyword>
<evidence type="ECO:0000256" key="1">
    <source>
        <dbReference type="SAM" id="Phobius"/>
    </source>
</evidence>
<protein>
    <submittedName>
        <fullName evidence="2">Uncharacterized protein</fullName>
    </submittedName>
</protein>
<dbReference type="RefSeq" id="WP_090732369.1">
    <property type="nucleotide sequence ID" value="NZ_CP177219.1"/>
</dbReference>
<dbReference type="AlphaFoldDB" id="A0A1I0A5C5"/>
<evidence type="ECO:0000313" key="3">
    <source>
        <dbReference type="Proteomes" id="UP000199180"/>
    </source>
</evidence>
<reference evidence="2 3" key="1">
    <citation type="submission" date="2016-10" db="EMBL/GenBank/DDBJ databases">
        <authorList>
            <person name="de Groot N.N."/>
        </authorList>
    </citation>
    <scope>NUCLEOTIDE SEQUENCE [LARGE SCALE GENOMIC DNA]</scope>
    <source>
        <strain evidence="2 3">DSM 17862</strain>
    </source>
</reference>
<dbReference type="STRING" id="364199.SAMN04489858_102112"/>
<proteinExistence type="predicted"/>
<keyword evidence="1" id="KW-0472">Membrane</keyword>
<accession>A0A1I0A5C5</accession>
<feature type="transmembrane region" description="Helical" evidence="1">
    <location>
        <begin position="40"/>
        <end position="59"/>
    </location>
</feature>
<keyword evidence="1" id="KW-1133">Transmembrane helix</keyword>
<dbReference type="EMBL" id="FOHO01000002">
    <property type="protein sequence ID" value="SES89183.1"/>
    <property type="molecule type" value="Genomic_DNA"/>
</dbReference>
<evidence type="ECO:0000313" key="2">
    <source>
        <dbReference type="EMBL" id="SES89183.1"/>
    </source>
</evidence>
<sequence>MTDLQAGNSTRLALRIYLAVLVVLVVAAAIVLAFGLPALGVIGLVLTILVFAIMLAFTAGN</sequence>
<keyword evidence="3" id="KW-1185">Reference proteome</keyword>
<organism evidence="2 3">
    <name type="scientific">Paracoccus homiensis</name>
    <dbReference type="NCBI Taxonomy" id="364199"/>
    <lineage>
        <taxon>Bacteria</taxon>
        <taxon>Pseudomonadati</taxon>
        <taxon>Pseudomonadota</taxon>
        <taxon>Alphaproteobacteria</taxon>
        <taxon>Rhodobacterales</taxon>
        <taxon>Paracoccaceae</taxon>
        <taxon>Paracoccus</taxon>
    </lineage>
</organism>
<gene>
    <name evidence="2" type="ORF">SAMN04489858_102112</name>
</gene>
<dbReference type="Proteomes" id="UP000199180">
    <property type="component" value="Unassembled WGS sequence"/>
</dbReference>